<dbReference type="AlphaFoldDB" id="A0A6G1KIS9"/>
<evidence type="ECO:0000313" key="3">
    <source>
        <dbReference type="Proteomes" id="UP000799428"/>
    </source>
</evidence>
<dbReference type="InterPro" id="IPR038883">
    <property type="entry name" value="AN11006-like"/>
</dbReference>
<name>A0A6G1KIS9_9PLEO</name>
<feature type="region of interest" description="Disordered" evidence="1">
    <location>
        <begin position="1"/>
        <end position="23"/>
    </location>
</feature>
<dbReference type="OrthoDB" id="62952at2759"/>
<gene>
    <name evidence="2" type="ORF">K504DRAFT_427335</name>
</gene>
<dbReference type="Proteomes" id="UP000799428">
    <property type="component" value="Unassembled WGS sequence"/>
</dbReference>
<sequence>MLKRKADSQSPPPQRSGKTRTASSIISLSHAEPQVSSKCNFMDTLPPELRLGVYEYLVVSPSPLRGKTARKESDKAGLDLAILRVNRQIHDEALALFYGKNTFYISSMPRDQLPPTDLSTPADTAAKGPALHVAEFDPPLPFSRWPMIRHLTINLLYLPKTLISESGRNGVGWKPVDLGAAAYISRLVALLMACTRGLLSLKLAAEVPTSFCAKKCLVSFFMCDRNDSFAHTLAAFGLYKKVQIIPLIFDFPDCYFKIKVKPGVFLEKSILLLACQVMLCQSQVRVKALLEDFHNGVVGVNKEGQVGKKNLGPYVSEAWKAKGVDMMTMF</sequence>
<dbReference type="EMBL" id="MU005766">
    <property type="protein sequence ID" value="KAF2712744.1"/>
    <property type="molecule type" value="Genomic_DNA"/>
</dbReference>
<protein>
    <submittedName>
        <fullName evidence="2">Uncharacterized protein</fullName>
    </submittedName>
</protein>
<dbReference type="PANTHER" id="PTHR42085">
    <property type="entry name" value="F-BOX DOMAIN-CONTAINING PROTEIN"/>
    <property type="match status" value="1"/>
</dbReference>
<accession>A0A6G1KIS9</accession>
<reference evidence="2" key="1">
    <citation type="journal article" date="2020" name="Stud. Mycol.">
        <title>101 Dothideomycetes genomes: a test case for predicting lifestyles and emergence of pathogens.</title>
        <authorList>
            <person name="Haridas S."/>
            <person name="Albert R."/>
            <person name="Binder M."/>
            <person name="Bloem J."/>
            <person name="Labutti K."/>
            <person name="Salamov A."/>
            <person name="Andreopoulos B."/>
            <person name="Baker S."/>
            <person name="Barry K."/>
            <person name="Bills G."/>
            <person name="Bluhm B."/>
            <person name="Cannon C."/>
            <person name="Castanera R."/>
            <person name="Culley D."/>
            <person name="Daum C."/>
            <person name="Ezra D."/>
            <person name="Gonzalez J."/>
            <person name="Henrissat B."/>
            <person name="Kuo A."/>
            <person name="Liang C."/>
            <person name="Lipzen A."/>
            <person name="Lutzoni F."/>
            <person name="Magnuson J."/>
            <person name="Mondo S."/>
            <person name="Nolan M."/>
            <person name="Ohm R."/>
            <person name="Pangilinan J."/>
            <person name="Park H.-J."/>
            <person name="Ramirez L."/>
            <person name="Alfaro M."/>
            <person name="Sun H."/>
            <person name="Tritt A."/>
            <person name="Yoshinaga Y."/>
            <person name="Zwiers L.-H."/>
            <person name="Turgeon B."/>
            <person name="Goodwin S."/>
            <person name="Spatafora J."/>
            <person name="Crous P."/>
            <person name="Grigoriev I."/>
        </authorList>
    </citation>
    <scope>NUCLEOTIDE SEQUENCE</scope>
    <source>
        <strain evidence="2">CBS 279.74</strain>
    </source>
</reference>
<dbReference type="PANTHER" id="PTHR42085:SF1">
    <property type="entry name" value="F-BOX DOMAIN-CONTAINING PROTEIN"/>
    <property type="match status" value="1"/>
</dbReference>
<proteinExistence type="predicted"/>
<keyword evidence="3" id="KW-1185">Reference proteome</keyword>
<organism evidence="2 3">
    <name type="scientific">Pleomassaria siparia CBS 279.74</name>
    <dbReference type="NCBI Taxonomy" id="1314801"/>
    <lineage>
        <taxon>Eukaryota</taxon>
        <taxon>Fungi</taxon>
        <taxon>Dikarya</taxon>
        <taxon>Ascomycota</taxon>
        <taxon>Pezizomycotina</taxon>
        <taxon>Dothideomycetes</taxon>
        <taxon>Pleosporomycetidae</taxon>
        <taxon>Pleosporales</taxon>
        <taxon>Pleomassariaceae</taxon>
        <taxon>Pleomassaria</taxon>
    </lineage>
</organism>
<evidence type="ECO:0000313" key="2">
    <source>
        <dbReference type="EMBL" id="KAF2712744.1"/>
    </source>
</evidence>
<evidence type="ECO:0000256" key="1">
    <source>
        <dbReference type="SAM" id="MobiDB-lite"/>
    </source>
</evidence>